<evidence type="ECO:0000313" key="1">
    <source>
        <dbReference type="EMBL" id="KAK9082160.1"/>
    </source>
</evidence>
<proteinExistence type="predicted"/>
<gene>
    <name evidence="1" type="ORF">Syun_031321</name>
</gene>
<evidence type="ECO:0000313" key="2">
    <source>
        <dbReference type="Proteomes" id="UP001420932"/>
    </source>
</evidence>
<keyword evidence="2" id="KW-1185">Reference proteome</keyword>
<sequence length="142" mass="15904">MDVADRLGHVDLAMKSSLCYASAALHSSVETLNMNIIINEHSGETGRVSRDVNGTSEYVFEEIIVESGVRFSRREWDFGVTQKVSKKRDGHVSYDLKNSLEEQLLLQPWLLSGSLVLIITEVVLPYLMYHVELCSPLTTSST</sequence>
<dbReference type="AlphaFoldDB" id="A0AAP0DZ53"/>
<accession>A0AAP0DZ53</accession>
<reference evidence="1 2" key="1">
    <citation type="submission" date="2024-01" db="EMBL/GenBank/DDBJ databases">
        <title>Genome assemblies of Stephania.</title>
        <authorList>
            <person name="Yang L."/>
        </authorList>
    </citation>
    <scope>NUCLEOTIDE SEQUENCE [LARGE SCALE GENOMIC DNA]</scope>
    <source>
        <strain evidence="1">YNDBR</strain>
        <tissue evidence="1">Leaf</tissue>
    </source>
</reference>
<name>A0AAP0DZ53_9MAGN</name>
<comment type="caution">
    <text evidence="1">The sequence shown here is derived from an EMBL/GenBank/DDBJ whole genome shotgun (WGS) entry which is preliminary data.</text>
</comment>
<dbReference type="EMBL" id="JBBNAF010000035">
    <property type="protein sequence ID" value="KAK9082160.1"/>
    <property type="molecule type" value="Genomic_DNA"/>
</dbReference>
<protein>
    <submittedName>
        <fullName evidence="1">Uncharacterized protein</fullName>
    </submittedName>
</protein>
<organism evidence="1 2">
    <name type="scientific">Stephania yunnanensis</name>
    <dbReference type="NCBI Taxonomy" id="152371"/>
    <lineage>
        <taxon>Eukaryota</taxon>
        <taxon>Viridiplantae</taxon>
        <taxon>Streptophyta</taxon>
        <taxon>Embryophyta</taxon>
        <taxon>Tracheophyta</taxon>
        <taxon>Spermatophyta</taxon>
        <taxon>Magnoliopsida</taxon>
        <taxon>Ranunculales</taxon>
        <taxon>Menispermaceae</taxon>
        <taxon>Menispermoideae</taxon>
        <taxon>Cissampelideae</taxon>
        <taxon>Stephania</taxon>
    </lineage>
</organism>
<dbReference type="Proteomes" id="UP001420932">
    <property type="component" value="Unassembled WGS sequence"/>
</dbReference>